<proteinExistence type="predicted"/>
<evidence type="ECO:0008006" key="3">
    <source>
        <dbReference type="Google" id="ProtNLM"/>
    </source>
</evidence>
<protein>
    <recommendedName>
        <fullName evidence="3">PDGLE domain-containing protein</fullName>
    </recommendedName>
</protein>
<evidence type="ECO:0000313" key="1">
    <source>
        <dbReference type="EMBL" id="MFC7320937.1"/>
    </source>
</evidence>
<evidence type="ECO:0000313" key="2">
    <source>
        <dbReference type="Proteomes" id="UP001596494"/>
    </source>
</evidence>
<dbReference type="EMBL" id="JBHTBY010000006">
    <property type="protein sequence ID" value="MFC7320937.1"/>
    <property type="molecule type" value="Genomic_DNA"/>
</dbReference>
<name>A0ABW2K5D6_9BACI</name>
<dbReference type="Proteomes" id="UP001596494">
    <property type="component" value="Unassembled WGS sequence"/>
</dbReference>
<organism evidence="1 2">
    <name type="scientific">Halobacillus campisalis</name>
    <dbReference type="NCBI Taxonomy" id="435909"/>
    <lineage>
        <taxon>Bacteria</taxon>
        <taxon>Bacillati</taxon>
        <taxon>Bacillota</taxon>
        <taxon>Bacilli</taxon>
        <taxon>Bacillales</taxon>
        <taxon>Bacillaceae</taxon>
        <taxon>Halobacillus</taxon>
    </lineage>
</organism>
<dbReference type="RefSeq" id="WP_289214501.1">
    <property type="nucleotide sequence ID" value="NZ_JAPVRC010000001.1"/>
</dbReference>
<keyword evidence="2" id="KW-1185">Reference proteome</keyword>
<gene>
    <name evidence="1" type="ORF">ACFQMN_08600</name>
</gene>
<comment type="caution">
    <text evidence="1">The sequence shown here is derived from an EMBL/GenBank/DDBJ whole genome shotgun (WGS) entry which is preliminary data.</text>
</comment>
<accession>A0ABW2K5D6</accession>
<reference evidence="2" key="1">
    <citation type="journal article" date="2019" name="Int. J. Syst. Evol. Microbiol.">
        <title>The Global Catalogue of Microorganisms (GCM) 10K type strain sequencing project: providing services to taxonomists for standard genome sequencing and annotation.</title>
        <authorList>
            <consortium name="The Broad Institute Genomics Platform"/>
            <consortium name="The Broad Institute Genome Sequencing Center for Infectious Disease"/>
            <person name="Wu L."/>
            <person name="Ma J."/>
        </authorList>
    </citation>
    <scope>NUCLEOTIDE SEQUENCE [LARGE SCALE GENOMIC DNA]</scope>
    <source>
        <strain evidence="2">CCUG 73951</strain>
    </source>
</reference>
<sequence length="82" mass="8710">MKGLFITMIGLILFVSGSLYGISQTPTPVEEKVVEVSDQEACLPEVNAEEAPLIAKFAYGLGEGVSHGFDFILILLSGFFGG</sequence>